<dbReference type="AlphaFoldDB" id="A0AAJ8LDU7"/>
<feature type="compositionally biased region" description="Gly residues" evidence="1">
    <location>
        <begin position="122"/>
        <end position="138"/>
    </location>
</feature>
<dbReference type="RefSeq" id="XP_065822865.1">
    <property type="nucleotide sequence ID" value="XM_065966793.1"/>
</dbReference>
<reference evidence="3" key="2">
    <citation type="submission" date="2024-01" db="EMBL/GenBank/DDBJ databases">
        <title>Comparative genomics of Cryptococcus and Kwoniella reveals pathogenesis evolution and contrasting modes of karyotype evolution via chromosome fusion or intercentromeric recombination.</title>
        <authorList>
            <person name="Coelho M.A."/>
            <person name="David-Palma M."/>
            <person name="Shea T."/>
            <person name="Bowers K."/>
            <person name="McGinley-Smith S."/>
            <person name="Mohammad A.W."/>
            <person name="Gnirke A."/>
            <person name="Yurkov A.M."/>
            <person name="Nowrousian M."/>
            <person name="Sun S."/>
            <person name="Cuomo C.A."/>
            <person name="Heitman J."/>
        </authorList>
    </citation>
    <scope>NUCLEOTIDE SEQUENCE</scope>
    <source>
        <strain evidence="3">CBS 12478</strain>
    </source>
</reference>
<proteinExistence type="predicted"/>
<feature type="region of interest" description="Disordered" evidence="1">
    <location>
        <begin position="17"/>
        <end position="138"/>
    </location>
</feature>
<protein>
    <recommendedName>
        <fullName evidence="2">VWFA domain-containing protein</fullName>
    </recommendedName>
</protein>
<evidence type="ECO:0000256" key="1">
    <source>
        <dbReference type="SAM" id="MobiDB-lite"/>
    </source>
</evidence>
<dbReference type="SUPFAM" id="SSF53300">
    <property type="entry name" value="vWA-like"/>
    <property type="match status" value="1"/>
</dbReference>
<sequence length="430" mass="45281">MGFASKLAQANAIAGATGLMSNKPPGASYGAQGGYGVAQASSPYGAPPSQPGQYGSQPGQYGQSPAPGQYGGRPGAAPGGYGQQPSSYGQQPSSYGQQPQSQYGAQSSPYGQQAQQSSPYGAPGGYGQQPGAAPGGGGGGGVNAQYVAQLLSQCVRDQHLDAFYPPGSLDSIAQRVVQSGALQQLASNWKLPVELASDLVKIALFDVVVLIDDSGSMAFEQNGERIEDLKMILGKIAFACSLFDHDGIQVRFLNSQLQGNNINNEQAALQLVSQVKFSGLTPLGTSLEQKILQPLLLGPARSNALQKPLLIIAITDGAPAGESSDKIVQVISSANQELQRSRYGPDAVSYQLSQVGNDKSAQKFLSSLDDHPTIGSLIDQTMDYEFEQEQMKVKTGEDLSPEMWLMKLLLGPIDTSYDSKDESNAPPRRY</sequence>
<feature type="compositionally biased region" description="Low complexity" evidence="1">
    <location>
        <begin position="83"/>
        <end position="113"/>
    </location>
</feature>
<dbReference type="PANTHER" id="PTHR34706">
    <property type="entry name" value="SLR1338 PROTEIN"/>
    <property type="match status" value="1"/>
</dbReference>
<evidence type="ECO:0000313" key="3">
    <source>
        <dbReference type="EMBL" id="WWD16009.1"/>
    </source>
</evidence>
<feature type="compositionally biased region" description="Low complexity" evidence="1">
    <location>
        <begin position="51"/>
        <end position="68"/>
    </location>
</feature>
<dbReference type="GeneID" id="43587022"/>
<reference evidence="3" key="1">
    <citation type="submission" date="2017-08" db="EMBL/GenBank/DDBJ databases">
        <authorList>
            <person name="Cuomo C."/>
            <person name="Billmyre B."/>
            <person name="Heitman J."/>
        </authorList>
    </citation>
    <scope>NUCLEOTIDE SEQUENCE</scope>
    <source>
        <strain evidence="3">CBS 12478</strain>
    </source>
</reference>
<dbReference type="Proteomes" id="UP000322225">
    <property type="component" value="Chromosome 1"/>
</dbReference>
<dbReference type="EMBL" id="CP144051">
    <property type="protein sequence ID" value="WWD16009.1"/>
    <property type="molecule type" value="Genomic_DNA"/>
</dbReference>
<evidence type="ECO:0000313" key="4">
    <source>
        <dbReference type="Proteomes" id="UP000322225"/>
    </source>
</evidence>
<accession>A0AAJ8LDU7</accession>
<organism evidence="3 4">
    <name type="scientific">Kwoniella shandongensis</name>
    <dbReference type="NCBI Taxonomy" id="1734106"/>
    <lineage>
        <taxon>Eukaryota</taxon>
        <taxon>Fungi</taxon>
        <taxon>Dikarya</taxon>
        <taxon>Basidiomycota</taxon>
        <taxon>Agaricomycotina</taxon>
        <taxon>Tremellomycetes</taxon>
        <taxon>Tremellales</taxon>
        <taxon>Cryptococcaceae</taxon>
        <taxon>Kwoniella</taxon>
    </lineage>
</organism>
<dbReference type="PROSITE" id="PS50234">
    <property type="entry name" value="VWFA"/>
    <property type="match status" value="1"/>
</dbReference>
<dbReference type="InterPro" id="IPR002035">
    <property type="entry name" value="VWF_A"/>
</dbReference>
<evidence type="ECO:0000259" key="2">
    <source>
        <dbReference type="PROSITE" id="PS50234"/>
    </source>
</evidence>
<dbReference type="InterPro" id="IPR036465">
    <property type="entry name" value="vWFA_dom_sf"/>
</dbReference>
<dbReference type="PANTHER" id="PTHR34706:SF2">
    <property type="entry name" value="RFEF"/>
    <property type="match status" value="1"/>
</dbReference>
<name>A0AAJ8LDU7_9TREE</name>
<feature type="compositionally biased region" description="Gly residues" evidence="1">
    <location>
        <begin position="69"/>
        <end position="82"/>
    </location>
</feature>
<dbReference type="KEGG" id="ksn:43587022"/>
<gene>
    <name evidence="3" type="ORF">CI109_100434</name>
</gene>
<dbReference type="Gene3D" id="3.40.50.410">
    <property type="entry name" value="von Willebrand factor, type A domain"/>
    <property type="match status" value="1"/>
</dbReference>
<keyword evidence="4" id="KW-1185">Reference proteome</keyword>
<feature type="domain" description="VWFA" evidence="2">
    <location>
        <begin position="206"/>
        <end position="381"/>
    </location>
</feature>